<accession>A0A6H5IJT8</accession>
<dbReference type="EMBL" id="CADCXV010000852">
    <property type="protein sequence ID" value="CAB0037406.1"/>
    <property type="molecule type" value="Genomic_DNA"/>
</dbReference>
<dbReference type="Proteomes" id="UP000479190">
    <property type="component" value="Unassembled WGS sequence"/>
</dbReference>
<comment type="cofactor">
    <cofactor evidence="1">
        <name>a divalent metal cation</name>
        <dbReference type="ChEBI" id="CHEBI:60240"/>
    </cofactor>
</comment>
<dbReference type="InterPro" id="IPR003697">
    <property type="entry name" value="Maf-like"/>
</dbReference>
<dbReference type="InterPro" id="IPR029001">
    <property type="entry name" value="ITPase-like_fam"/>
</dbReference>
<proteinExistence type="inferred from homology"/>
<dbReference type="AlphaFoldDB" id="A0A6H5IJT8"/>
<dbReference type="NCBIfam" id="TIGR00172">
    <property type="entry name" value="maf"/>
    <property type="match status" value="1"/>
</dbReference>
<sequence>MLLKSTAKCLLNMKIILASGSPRRREIIQSLGFVVDVKPSSFDENLNRSDYNNHGDFVTDLAAHKVNDIFDKLSKEELKSSILCIGADTIVTKGEKLYGKPKNKEDAFDMLSDLSGSTHTVYTGVFIKTVEKEIKFWESTEVTFGNITSEQIHAYIETGEYTDKAGGYGIQGTGGCLVEKINGDYYTVVGLPLYSLIKHLNDFLSEA</sequence>
<dbReference type="Gene3D" id="3.90.950.10">
    <property type="match status" value="1"/>
</dbReference>
<dbReference type="GO" id="GO:0047429">
    <property type="term" value="F:nucleoside triphosphate diphosphatase activity"/>
    <property type="evidence" value="ECO:0007669"/>
    <property type="project" value="InterPro"/>
</dbReference>
<dbReference type="OrthoDB" id="10267058at2759"/>
<dbReference type="SUPFAM" id="SSF52972">
    <property type="entry name" value="ITPase-like"/>
    <property type="match status" value="1"/>
</dbReference>
<dbReference type="PANTHER" id="PTHR43213">
    <property type="entry name" value="BIFUNCTIONAL DTTP/UTP PYROPHOSPHATASE/METHYLTRANSFERASE PROTEIN-RELATED"/>
    <property type="match status" value="1"/>
</dbReference>
<evidence type="ECO:0000256" key="2">
    <source>
        <dbReference type="ARBA" id="ARBA00022801"/>
    </source>
</evidence>
<evidence type="ECO:0000313" key="3">
    <source>
        <dbReference type="EMBL" id="CAB0037406.1"/>
    </source>
</evidence>
<dbReference type="Pfam" id="PF02545">
    <property type="entry name" value="Maf"/>
    <property type="match status" value="1"/>
</dbReference>
<evidence type="ECO:0000256" key="1">
    <source>
        <dbReference type="ARBA" id="ARBA00001968"/>
    </source>
</evidence>
<name>A0A6H5IJT8_9HYME</name>
<organism evidence="3 4">
    <name type="scientific">Trichogramma brassicae</name>
    <dbReference type="NCBI Taxonomy" id="86971"/>
    <lineage>
        <taxon>Eukaryota</taxon>
        <taxon>Metazoa</taxon>
        <taxon>Ecdysozoa</taxon>
        <taxon>Arthropoda</taxon>
        <taxon>Hexapoda</taxon>
        <taxon>Insecta</taxon>
        <taxon>Pterygota</taxon>
        <taxon>Neoptera</taxon>
        <taxon>Endopterygota</taxon>
        <taxon>Hymenoptera</taxon>
        <taxon>Apocrita</taxon>
        <taxon>Proctotrupomorpha</taxon>
        <taxon>Chalcidoidea</taxon>
        <taxon>Trichogrammatidae</taxon>
        <taxon>Trichogramma</taxon>
    </lineage>
</organism>
<keyword evidence="2" id="KW-0378">Hydrolase</keyword>
<gene>
    <name evidence="3" type="ORF">TBRA_LOCUS9236</name>
</gene>
<reference evidence="3 4" key="1">
    <citation type="submission" date="2020-02" db="EMBL/GenBank/DDBJ databases">
        <authorList>
            <person name="Ferguson B K."/>
        </authorList>
    </citation>
    <scope>NUCLEOTIDE SEQUENCE [LARGE SCALE GENOMIC DNA]</scope>
</reference>
<dbReference type="HAMAP" id="MF_00528">
    <property type="entry name" value="Maf"/>
    <property type="match status" value="1"/>
</dbReference>
<dbReference type="PANTHER" id="PTHR43213:SF5">
    <property type="entry name" value="BIFUNCTIONAL DTTP_UTP PYROPHOSPHATASE_METHYLTRANSFERASE PROTEIN-RELATED"/>
    <property type="match status" value="1"/>
</dbReference>
<protein>
    <submittedName>
        <fullName evidence="3">Uncharacterized protein</fullName>
    </submittedName>
</protein>
<dbReference type="CDD" id="cd00555">
    <property type="entry name" value="Maf"/>
    <property type="match status" value="1"/>
</dbReference>
<evidence type="ECO:0000313" key="4">
    <source>
        <dbReference type="Proteomes" id="UP000479190"/>
    </source>
</evidence>
<keyword evidence="4" id="KW-1185">Reference proteome</keyword>
<dbReference type="PIRSF" id="PIRSF006305">
    <property type="entry name" value="Maf"/>
    <property type="match status" value="1"/>
</dbReference>